<dbReference type="InterPro" id="IPR011006">
    <property type="entry name" value="CheY-like_superfamily"/>
</dbReference>
<evidence type="ECO:0000259" key="3">
    <source>
        <dbReference type="PROSITE" id="PS50110"/>
    </source>
</evidence>
<dbReference type="GO" id="GO:0000976">
    <property type="term" value="F:transcription cis-regulatory region binding"/>
    <property type="evidence" value="ECO:0007669"/>
    <property type="project" value="TreeGrafter"/>
</dbReference>
<organism evidence="4 5">
    <name type="scientific">Arundinibacter roseus</name>
    <dbReference type="NCBI Taxonomy" id="2070510"/>
    <lineage>
        <taxon>Bacteria</taxon>
        <taxon>Pseudomonadati</taxon>
        <taxon>Bacteroidota</taxon>
        <taxon>Cytophagia</taxon>
        <taxon>Cytophagales</taxon>
        <taxon>Spirosomataceae</taxon>
        <taxon>Arundinibacter</taxon>
    </lineage>
</organism>
<protein>
    <submittedName>
        <fullName evidence="4">Response regulator transcription factor</fullName>
    </submittedName>
</protein>
<reference evidence="4 5" key="1">
    <citation type="submission" date="2019-02" db="EMBL/GenBank/DDBJ databases">
        <title>Arundinibacter roseus gen. nov., sp. nov., a new member of the family Cytophagaceae.</title>
        <authorList>
            <person name="Szuroczki S."/>
            <person name="Khayer B."/>
            <person name="Sproer C."/>
            <person name="Toumi M."/>
            <person name="Szabo A."/>
            <person name="Felfoldi T."/>
            <person name="Schumann P."/>
            <person name="Toth E."/>
        </authorList>
    </citation>
    <scope>NUCLEOTIDE SEQUENCE [LARGE SCALE GENOMIC DNA]</scope>
    <source>
        <strain evidence="4 5">DMA-k-7a</strain>
    </source>
</reference>
<dbReference type="PROSITE" id="PS50110">
    <property type="entry name" value="RESPONSE_REGULATORY"/>
    <property type="match status" value="1"/>
</dbReference>
<dbReference type="OrthoDB" id="1646880at2"/>
<dbReference type="Proteomes" id="UP000295706">
    <property type="component" value="Unassembled WGS sequence"/>
</dbReference>
<dbReference type="PANTHER" id="PTHR48111:SF69">
    <property type="entry name" value="RESPONSE REGULATOR RECEIVER"/>
    <property type="match status" value="1"/>
</dbReference>
<dbReference type="AlphaFoldDB" id="A0A4R4KFN4"/>
<dbReference type="SMART" id="SM00448">
    <property type="entry name" value="REC"/>
    <property type="match status" value="1"/>
</dbReference>
<dbReference type="InterPro" id="IPR007492">
    <property type="entry name" value="LytTR_DNA-bd_dom"/>
</dbReference>
<dbReference type="SUPFAM" id="SSF52172">
    <property type="entry name" value="CheY-like"/>
    <property type="match status" value="1"/>
</dbReference>
<dbReference type="GO" id="GO:0000156">
    <property type="term" value="F:phosphorelay response regulator activity"/>
    <property type="evidence" value="ECO:0007669"/>
    <property type="project" value="TreeGrafter"/>
</dbReference>
<keyword evidence="2" id="KW-0597">Phosphoprotein</keyword>
<dbReference type="RefSeq" id="WP_132115799.1">
    <property type="nucleotide sequence ID" value="NZ_SMJU01000004.1"/>
</dbReference>
<dbReference type="Gene3D" id="2.40.50.1020">
    <property type="entry name" value="LytTr DNA-binding domain"/>
    <property type="match status" value="1"/>
</dbReference>
<evidence type="ECO:0000256" key="2">
    <source>
        <dbReference type="PROSITE-ProRule" id="PRU00169"/>
    </source>
</evidence>
<keyword evidence="5" id="KW-1185">Reference proteome</keyword>
<dbReference type="Pfam" id="PF00072">
    <property type="entry name" value="Response_reg"/>
    <property type="match status" value="1"/>
</dbReference>
<evidence type="ECO:0000313" key="4">
    <source>
        <dbReference type="EMBL" id="TDB66794.1"/>
    </source>
</evidence>
<proteinExistence type="predicted"/>
<comment type="caution">
    <text evidence="4">The sequence shown here is derived from an EMBL/GenBank/DDBJ whole genome shotgun (WGS) entry which is preliminary data.</text>
</comment>
<feature type="modified residue" description="4-aspartylphosphate" evidence="2">
    <location>
        <position position="55"/>
    </location>
</feature>
<evidence type="ECO:0000313" key="5">
    <source>
        <dbReference type="Proteomes" id="UP000295706"/>
    </source>
</evidence>
<dbReference type="PANTHER" id="PTHR48111">
    <property type="entry name" value="REGULATOR OF RPOS"/>
    <property type="match status" value="1"/>
</dbReference>
<gene>
    <name evidence="4" type="ORF">EZE20_06625</name>
</gene>
<accession>A0A4R4KFN4</accession>
<evidence type="ECO:0000256" key="1">
    <source>
        <dbReference type="ARBA" id="ARBA00023125"/>
    </source>
</evidence>
<sequence>MNVVVIEDEKIIAGELLELIRNLRPGYVVNDVLETVETAKKYFRDHRNIDLVFSDIQLGDGVSFEIFKEVPSDAPIIFFTAYNEYLLEAFRANGIAYVLKPFDEADIENAIEKFEKITQKRQIPIEELLAYLNRQTKAPTAKSILLHQKDKIIPLNTDDIAAIHLDKSTVKLYTFNNTIHFTTQTLEDFQALQLPYFFRANRQIIVHRKAIKDATQYFNRKMLVSLHIQFPEQILISKEKIPAFLEWLKNA</sequence>
<dbReference type="EMBL" id="SMJU01000004">
    <property type="protein sequence ID" value="TDB66794.1"/>
    <property type="molecule type" value="Genomic_DNA"/>
</dbReference>
<feature type="domain" description="Response regulatory" evidence="3">
    <location>
        <begin position="2"/>
        <end position="115"/>
    </location>
</feature>
<dbReference type="InterPro" id="IPR039420">
    <property type="entry name" value="WalR-like"/>
</dbReference>
<keyword evidence="1" id="KW-0238">DNA-binding</keyword>
<dbReference type="GO" id="GO:0005829">
    <property type="term" value="C:cytosol"/>
    <property type="evidence" value="ECO:0007669"/>
    <property type="project" value="TreeGrafter"/>
</dbReference>
<dbReference type="InterPro" id="IPR001789">
    <property type="entry name" value="Sig_transdc_resp-reg_receiver"/>
</dbReference>
<dbReference type="SMART" id="SM00850">
    <property type="entry name" value="LytTR"/>
    <property type="match status" value="1"/>
</dbReference>
<dbReference type="GO" id="GO:0032993">
    <property type="term" value="C:protein-DNA complex"/>
    <property type="evidence" value="ECO:0007669"/>
    <property type="project" value="TreeGrafter"/>
</dbReference>
<dbReference type="GO" id="GO:0006355">
    <property type="term" value="P:regulation of DNA-templated transcription"/>
    <property type="evidence" value="ECO:0007669"/>
    <property type="project" value="TreeGrafter"/>
</dbReference>
<dbReference type="Gene3D" id="3.40.50.2300">
    <property type="match status" value="1"/>
</dbReference>
<dbReference type="Pfam" id="PF04397">
    <property type="entry name" value="LytTR"/>
    <property type="match status" value="1"/>
</dbReference>
<name>A0A4R4KFN4_9BACT</name>